<protein>
    <submittedName>
        <fullName evidence="2">Uncharacterized protein</fullName>
    </submittedName>
</protein>
<gene>
    <name evidence="2" type="ORF">MRATA1EN1_LOCUS25649</name>
</gene>
<dbReference type="EMBL" id="OX459942">
    <property type="protein sequence ID" value="CAI9176687.1"/>
    <property type="molecule type" value="Genomic_DNA"/>
</dbReference>
<evidence type="ECO:0000313" key="2">
    <source>
        <dbReference type="EMBL" id="CAI9176687.1"/>
    </source>
</evidence>
<feature type="region of interest" description="Disordered" evidence="1">
    <location>
        <begin position="34"/>
        <end position="65"/>
    </location>
</feature>
<proteinExistence type="predicted"/>
<evidence type="ECO:0000256" key="1">
    <source>
        <dbReference type="SAM" id="MobiDB-lite"/>
    </source>
</evidence>
<dbReference type="Proteomes" id="UP001176941">
    <property type="component" value="Chromosome 6"/>
</dbReference>
<keyword evidence="3" id="KW-1185">Reference proteome</keyword>
<sequence>MYTREAGKGLRGLREPGLKFGKAKEVGIALRATERGQFPPAPTRTPGAGWVGSRAPGASPPLQLRFRPQPRAEVGAGGKRREWREAQACGAYGVVRAGFGEELKSATHFLGR</sequence>
<name>A0ABN8ZRV7_RANTA</name>
<evidence type="ECO:0000313" key="3">
    <source>
        <dbReference type="Proteomes" id="UP001176941"/>
    </source>
</evidence>
<accession>A0ABN8ZRV7</accession>
<reference evidence="2" key="1">
    <citation type="submission" date="2023-04" db="EMBL/GenBank/DDBJ databases">
        <authorList>
            <consortium name="ELIXIR-Norway"/>
        </authorList>
    </citation>
    <scope>NUCLEOTIDE SEQUENCE [LARGE SCALE GENOMIC DNA]</scope>
</reference>
<organism evidence="2 3">
    <name type="scientific">Rangifer tarandus platyrhynchus</name>
    <name type="common">Svalbard reindeer</name>
    <dbReference type="NCBI Taxonomy" id="3082113"/>
    <lineage>
        <taxon>Eukaryota</taxon>
        <taxon>Metazoa</taxon>
        <taxon>Chordata</taxon>
        <taxon>Craniata</taxon>
        <taxon>Vertebrata</taxon>
        <taxon>Euteleostomi</taxon>
        <taxon>Mammalia</taxon>
        <taxon>Eutheria</taxon>
        <taxon>Laurasiatheria</taxon>
        <taxon>Artiodactyla</taxon>
        <taxon>Ruminantia</taxon>
        <taxon>Pecora</taxon>
        <taxon>Cervidae</taxon>
        <taxon>Odocoileinae</taxon>
        <taxon>Rangifer</taxon>
    </lineage>
</organism>